<proteinExistence type="predicted"/>
<reference evidence="3 4" key="1">
    <citation type="submission" date="2021-01" db="EMBL/GenBank/DDBJ databases">
        <title>Whole genome shotgun sequence of Asanoa iriomotensis NBRC 100142.</title>
        <authorList>
            <person name="Komaki H."/>
            <person name="Tamura T."/>
        </authorList>
    </citation>
    <scope>NUCLEOTIDE SEQUENCE [LARGE SCALE GENOMIC DNA]</scope>
    <source>
        <strain evidence="3 4">NBRC 100142</strain>
    </source>
</reference>
<feature type="domain" description="DUF1206" evidence="2">
    <location>
        <begin position="117"/>
        <end position="183"/>
    </location>
</feature>
<comment type="caution">
    <text evidence="3">The sequence shown here is derived from an EMBL/GenBank/DDBJ whole genome shotgun (WGS) entry which is preliminary data.</text>
</comment>
<sequence length="280" mass="29318">MAVTLTAMSAVSRAEATASKAANNPALEALTRAGFIGYGIVHLLFAWLALQIAFGKPAAEGDQSGALMTLAQQPMGKVLVVAIAVGLLAMAIWQLSEALIGHHDEQGKRRVLERIASAFRTIVYAYFAYTAWKVFKGSPASSADTQQQKTQDLLGSGGGRAVVIIAGLALAGLGIGLVVYGFKKAFKRHLKTGQMAPKTRQVALRLGTAGYAAKGVAYGIAGVLFVVAAATYDPSKARGLDAALETLRGQAYGAILLTLIAVGIAAFALFCFLQSKYRKV</sequence>
<dbReference type="Proteomes" id="UP000624325">
    <property type="component" value="Unassembled WGS sequence"/>
</dbReference>
<feature type="transmembrane region" description="Helical" evidence="1">
    <location>
        <begin position="35"/>
        <end position="54"/>
    </location>
</feature>
<name>A0ABQ4CBL3_9ACTN</name>
<protein>
    <recommendedName>
        <fullName evidence="2">DUF1206 domain-containing protein</fullName>
    </recommendedName>
</protein>
<dbReference type="Pfam" id="PF06724">
    <property type="entry name" value="DUF1206"/>
    <property type="match status" value="3"/>
</dbReference>
<keyword evidence="4" id="KW-1185">Reference proteome</keyword>
<keyword evidence="1" id="KW-0812">Transmembrane</keyword>
<feature type="domain" description="DUF1206" evidence="2">
    <location>
        <begin position="209"/>
        <end position="278"/>
    </location>
</feature>
<evidence type="ECO:0000313" key="3">
    <source>
        <dbReference type="EMBL" id="GIF60154.1"/>
    </source>
</evidence>
<gene>
    <name evidence="3" type="ORF">Air01nite_62490</name>
</gene>
<dbReference type="InterPro" id="IPR009597">
    <property type="entry name" value="DUF1206"/>
</dbReference>
<evidence type="ECO:0000256" key="1">
    <source>
        <dbReference type="SAM" id="Phobius"/>
    </source>
</evidence>
<evidence type="ECO:0000313" key="4">
    <source>
        <dbReference type="Proteomes" id="UP000624325"/>
    </source>
</evidence>
<organism evidence="3 4">
    <name type="scientific">Asanoa iriomotensis</name>
    <dbReference type="NCBI Taxonomy" id="234613"/>
    <lineage>
        <taxon>Bacteria</taxon>
        <taxon>Bacillati</taxon>
        <taxon>Actinomycetota</taxon>
        <taxon>Actinomycetes</taxon>
        <taxon>Micromonosporales</taxon>
        <taxon>Micromonosporaceae</taxon>
        <taxon>Asanoa</taxon>
    </lineage>
</organism>
<feature type="transmembrane region" description="Helical" evidence="1">
    <location>
        <begin position="161"/>
        <end position="182"/>
    </location>
</feature>
<keyword evidence="1" id="KW-1133">Transmembrane helix</keyword>
<accession>A0ABQ4CBL3</accession>
<evidence type="ECO:0000259" key="2">
    <source>
        <dbReference type="Pfam" id="PF06724"/>
    </source>
</evidence>
<feature type="transmembrane region" description="Helical" evidence="1">
    <location>
        <begin position="203"/>
        <end position="231"/>
    </location>
</feature>
<feature type="transmembrane region" description="Helical" evidence="1">
    <location>
        <begin position="75"/>
        <end position="95"/>
    </location>
</feature>
<dbReference type="EMBL" id="BONC01000061">
    <property type="protein sequence ID" value="GIF60154.1"/>
    <property type="molecule type" value="Genomic_DNA"/>
</dbReference>
<feature type="domain" description="DUF1206" evidence="2">
    <location>
        <begin position="33"/>
        <end position="99"/>
    </location>
</feature>
<feature type="transmembrane region" description="Helical" evidence="1">
    <location>
        <begin position="251"/>
        <end position="273"/>
    </location>
</feature>
<keyword evidence="1" id="KW-0472">Membrane</keyword>